<keyword evidence="3" id="KW-0472">Membrane</keyword>
<evidence type="ECO:0000313" key="5">
    <source>
        <dbReference type="RefSeq" id="XP_014487239.1"/>
    </source>
</evidence>
<keyword evidence="3" id="KW-0812">Transmembrane</keyword>
<dbReference type="OrthoDB" id="7863685at2759"/>
<dbReference type="InterPro" id="IPR036396">
    <property type="entry name" value="Cyt_P450_sf"/>
</dbReference>
<keyword evidence="2" id="KW-0503">Monooxygenase</keyword>
<evidence type="ECO:0000256" key="3">
    <source>
        <dbReference type="SAM" id="Phobius"/>
    </source>
</evidence>
<dbReference type="GeneID" id="106751015"/>
<dbReference type="Gene3D" id="1.10.630.10">
    <property type="entry name" value="Cytochrome P450"/>
    <property type="match status" value="1"/>
</dbReference>
<evidence type="ECO:0000313" key="4">
    <source>
        <dbReference type="Proteomes" id="UP000515204"/>
    </source>
</evidence>
<dbReference type="InterPro" id="IPR001128">
    <property type="entry name" value="Cyt_P450"/>
</dbReference>
<comment type="similarity">
    <text evidence="1">Belongs to the cytochrome P450 family.</text>
</comment>
<protein>
    <submittedName>
        <fullName evidence="5">Cytochrome P450 4C1-like isoform X1</fullName>
    </submittedName>
</protein>
<dbReference type="GO" id="GO:0020037">
    <property type="term" value="F:heme binding"/>
    <property type="evidence" value="ECO:0007669"/>
    <property type="project" value="InterPro"/>
</dbReference>
<dbReference type="AlphaFoldDB" id="A0A6P3YB95"/>
<organism evidence="4 5">
    <name type="scientific">Dinoponera quadriceps</name>
    <name type="common">South American ant</name>
    <dbReference type="NCBI Taxonomy" id="609295"/>
    <lineage>
        <taxon>Eukaryota</taxon>
        <taxon>Metazoa</taxon>
        <taxon>Ecdysozoa</taxon>
        <taxon>Arthropoda</taxon>
        <taxon>Hexapoda</taxon>
        <taxon>Insecta</taxon>
        <taxon>Pterygota</taxon>
        <taxon>Neoptera</taxon>
        <taxon>Endopterygota</taxon>
        <taxon>Hymenoptera</taxon>
        <taxon>Apocrita</taxon>
        <taxon>Aculeata</taxon>
        <taxon>Formicoidea</taxon>
        <taxon>Formicidae</taxon>
        <taxon>Ponerinae</taxon>
        <taxon>Ponerini</taxon>
        <taxon>Dinoponera</taxon>
    </lineage>
</organism>
<proteinExistence type="inferred from homology"/>
<accession>A0A6P3YB95</accession>
<evidence type="ECO:0000256" key="2">
    <source>
        <dbReference type="ARBA" id="ARBA00023033"/>
    </source>
</evidence>
<dbReference type="SUPFAM" id="SSF48264">
    <property type="entry name" value="Cytochrome P450"/>
    <property type="match status" value="1"/>
</dbReference>
<evidence type="ECO:0000256" key="1">
    <source>
        <dbReference type="ARBA" id="ARBA00010617"/>
    </source>
</evidence>
<dbReference type="GO" id="GO:0005506">
    <property type="term" value="F:iron ion binding"/>
    <property type="evidence" value="ECO:0007669"/>
    <property type="project" value="InterPro"/>
</dbReference>
<dbReference type="GO" id="GO:0004497">
    <property type="term" value="F:monooxygenase activity"/>
    <property type="evidence" value="ECO:0007669"/>
    <property type="project" value="UniProtKB-KW"/>
</dbReference>
<keyword evidence="2" id="KW-0560">Oxidoreductase</keyword>
<sequence>MIVTILLLLITIVIIAFTFDFYVHHKKAGQLLDQIPGRKGVPILGNKLQIYLPRDKLWLFFCNMMDKYYPITKIWAFHIPVVSIRHPDDLEVTLNNTKNIEKSILYKILIPWLNTGLLTSGVYFFLEAITFFQRSFHFWKHSSTFGRTLPIIEYCVLEHIIHYTFITMKKKVSYCKVGKYIILHIHKLKDFLKLIKPYHLFIVSSRVCK</sequence>
<reference evidence="5" key="1">
    <citation type="submission" date="2025-08" db="UniProtKB">
        <authorList>
            <consortium name="RefSeq"/>
        </authorList>
    </citation>
    <scope>IDENTIFICATION</scope>
</reference>
<gene>
    <name evidence="5" type="primary">LOC106751015</name>
</gene>
<dbReference type="GO" id="GO:0016705">
    <property type="term" value="F:oxidoreductase activity, acting on paired donors, with incorporation or reduction of molecular oxygen"/>
    <property type="evidence" value="ECO:0007669"/>
    <property type="project" value="InterPro"/>
</dbReference>
<dbReference type="KEGG" id="dqu:106751015"/>
<dbReference type="Proteomes" id="UP000515204">
    <property type="component" value="Unplaced"/>
</dbReference>
<name>A0A6P3YB95_DINQU</name>
<dbReference type="RefSeq" id="XP_014487239.1">
    <property type="nucleotide sequence ID" value="XM_014631753.1"/>
</dbReference>
<keyword evidence="3" id="KW-1133">Transmembrane helix</keyword>
<dbReference type="Pfam" id="PF00067">
    <property type="entry name" value="p450"/>
    <property type="match status" value="1"/>
</dbReference>
<feature type="transmembrane region" description="Helical" evidence="3">
    <location>
        <begin position="6"/>
        <end position="23"/>
    </location>
</feature>
<keyword evidence="4" id="KW-1185">Reference proteome</keyword>
<feature type="transmembrane region" description="Helical" evidence="3">
    <location>
        <begin position="104"/>
        <end position="126"/>
    </location>
</feature>